<dbReference type="KEGG" id="mis:MICPUN_108283"/>
<dbReference type="InParanoid" id="C1E6G0"/>
<dbReference type="AlphaFoldDB" id="C1E6G0"/>
<feature type="domain" description="HMG box" evidence="2">
    <location>
        <begin position="58"/>
        <end position="103"/>
    </location>
</feature>
<dbReference type="GeneID" id="8243449"/>
<gene>
    <name evidence="3" type="ORF">MICPUN_108283</name>
</gene>
<dbReference type="OrthoDB" id="667577at2759"/>
<dbReference type="Proteomes" id="UP000002009">
    <property type="component" value="Chromosome 5"/>
</dbReference>
<dbReference type="EMBL" id="CP001326">
    <property type="protein sequence ID" value="ACO63420.1"/>
    <property type="molecule type" value="Genomic_DNA"/>
</dbReference>
<dbReference type="InterPro" id="IPR009071">
    <property type="entry name" value="HMG_box_dom"/>
</dbReference>
<feature type="compositionally biased region" description="Low complexity" evidence="1">
    <location>
        <begin position="102"/>
        <end position="113"/>
    </location>
</feature>
<dbReference type="CDD" id="cd00084">
    <property type="entry name" value="HMG-box_SF"/>
    <property type="match status" value="1"/>
</dbReference>
<evidence type="ECO:0000256" key="1">
    <source>
        <dbReference type="SAM" id="MobiDB-lite"/>
    </source>
</evidence>
<accession>C1E6G0</accession>
<keyword evidence="4" id="KW-1185">Reference proteome</keyword>
<name>C1E6G0_MICCC</name>
<reference evidence="3 4" key="1">
    <citation type="journal article" date="2009" name="Science">
        <title>Green evolution and dynamic adaptations revealed by genomes of the marine picoeukaryotes Micromonas.</title>
        <authorList>
            <person name="Worden A.Z."/>
            <person name="Lee J.H."/>
            <person name="Mock T."/>
            <person name="Rouze P."/>
            <person name="Simmons M.P."/>
            <person name="Aerts A.L."/>
            <person name="Allen A.E."/>
            <person name="Cuvelier M.L."/>
            <person name="Derelle E."/>
            <person name="Everett M.V."/>
            <person name="Foulon E."/>
            <person name="Grimwood J."/>
            <person name="Gundlach H."/>
            <person name="Henrissat B."/>
            <person name="Napoli C."/>
            <person name="McDonald S.M."/>
            <person name="Parker M.S."/>
            <person name="Rombauts S."/>
            <person name="Salamov A."/>
            <person name="Von Dassow P."/>
            <person name="Badger J.H."/>
            <person name="Coutinho P.M."/>
            <person name="Demir E."/>
            <person name="Dubchak I."/>
            <person name="Gentemann C."/>
            <person name="Eikrem W."/>
            <person name="Gready J.E."/>
            <person name="John U."/>
            <person name="Lanier W."/>
            <person name="Lindquist E.A."/>
            <person name="Lucas S."/>
            <person name="Mayer K.F."/>
            <person name="Moreau H."/>
            <person name="Not F."/>
            <person name="Otillar R."/>
            <person name="Panaud O."/>
            <person name="Pangilinan J."/>
            <person name="Paulsen I."/>
            <person name="Piegu B."/>
            <person name="Poliakov A."/>
            <person name="Robbens S."/>
            <person name="Schmutz J."/>
            <person name="Toulza E."/>
            <person name="Wyss T."/>
            <person name="Zelensky A."/>
            <person name="Zhou K."/>
            <person name="Armbrust E.V."/>
            <person name="Bhattacharya D."/>
            <person name="Goodenough U.W."/>
            <person name="Van de Peer Y."/>
            <person name="Grigoriev I.V."/>
        </authorList>
    </citation>
    <scope>NUCLEOTIDE SEQUENCE [LARGE SCALE GENOMIC DNA]</scope>
    <source>
        <strain evidence="4">RCC299 / NOUM17</strain>
    </source>
</reference>
<evidence type="ECO:0000259" key="2">
    <source>
        <dbReference type="Pfam" id="PF00505"/>
    </source>
</evidence>
<dbReference type="SUPFAM" id="SSF47095">
    <property type="entry name" value="HMG-box"/>
    <property type="match status" value="1"/>
</dbReference>
<evidence type="ECO:0000313" key="4">
    <source>
        <dbReference type="Proteomes" id="UP000002009"/>
    </source>
</evidence>
<sequence length="129" mass="13555">MEMSKLAPAFAKLAEAAQEISEIFAAAGGVTLGKRGPGALLLDADGKPIKKKKEKRAPRAPTKFNEFMRTKVAQVKSDNPTKSPKDIFAMCAAMWATAPENPKSSAAAALPPAKSEKGSLKSGKGKSKK</sequence>
<dbReference type="RefSeq" id="XP_002502162.1">
    <property type="nucleotide sequence ID" value="XM_002502116.1"/>
</dbReference>
<proteinExistence type="predicted"/>
<evidence type="ECO:0000313" key="3">
    <source>
        <dbReference type="EMBL" id="ACO63420.1"/>
    </source>
</evidence>
<protein>
    <recommendedName>
        <fullName evidence="2">HMG box domain-containing protein</fullName>
    </recommendedName>
</protein>
<feature type="region of interest" description="Disordered" evidence="1">
    <location>
        <begin position="101"/>
        <end position="129"/>
    </location>
</feature>
<organism evidence="3 4">
    <name type="scientific">Micromonas commoda (strain RCC299 / NOUM17 / CCMP2709)</name>
    <name type="common">Picoplanktonic green alga</name>
    <dbReference type="NCBI Taxonomy" id="296587"/>
    <lineage>
        <taxon>Eukaryota</taxon>
        <taxon>Viridiplantae</taxon>
        <taxon>Chlorophyta</taxon>
        <taxon>Mamiellophyceae</taxon>
        <taxon>Mamiellales</taxon>
        <taxon>Mamiellaceae</taxon>
        <taxon>Micromonas</taxon>
    </lineage>
</organism>
<dbReference type="Pfam" id="PF00505">
    <property type="entry name" value="HMG_box"/>
    <property type="match status" value="1"/>
</dbReference>
<dbReference type="Gene3D" id="1.10.30.10">
    <property type="entry name" value="High mobility group box domain"/>
    <property type="match status" value="1"/>
</dbReference>
<dbReference type="InterPro" id="IPR036910">
    <property type="entry name" value="HMG_box_dom_sf"/>
</dbReference>
<dbReference type="OMA" id="EIFAKCA"/>